<protein>
    <recommendedName>
        <fullName evidence="4">DUF3352 domain-containing protein</fullName>
    </recommendedName>
</protein>
<evidence type="ECO:0008006" key="4">
    <source>
        <dbReference type="Google" id="ProtNLM"/>
    </source>
</evidence>
<sequence length="475" mass="48276">MRASTPSASRPPAALAHHAVRWGVAAIVVALALALGGSDGGRGSGGPPASGAAALVPADVLVYVHLSTDPGRPATRRAAAMAARFPSWPRLRDSVVRQLAAPDCRTAADALKGANEAALALFYIGKGTTANSLVLVDAGGEHADGSQRGCGALSVAYVGHFLAIGQPESLSVAQDLQRGRGTSLAAAAGPRRVFARLPADRAADGWVSADGVRRLLAPQGGLLGVAGVLLNQPGLTGAGFALSATRDGARIVVRSLRDPAQARKAGAGFRPFSPTLQDAAPAGAMSYLGVSNLAPALRRLLAAAGSGSKQLAPLVQGIDTDLLRLFAGEAAIILTPATPAPVLTLLARTQDEAATRRALARLPVALRRAFRTAVFDGKVAVSTSAAGIRAVQAGGPHLSGTDQWSKSVGNHPQSVSSLLFLDFSRLLQLGEQTGLGDSSAYQAAKSDLEKVRSIGADTSGNDSESTAEISLLITP</sequence>
<dbReference type="EMBL" id="CP042430">
    <property type="protein sequence ID" value="QEC48630.1"/>
    <property type="molecule type" value="Genomic_DNA"/>
</dbReference>
<organism evidence="2 3">
    <name type="scientific">Baekduia soli</name>
    <dbReference type="NCBI Taxonomy" id="496014"/>
    <lineage>
        <taxon>Bacteria</taxon>
        <taxon>Bacillati</taxon>
        <taxon>Actinomycetota</taxon>
        <taxon>Thermoleophilia</taxon>
        <taxon>Solirubrobacterales</taxon>
        <taxon>Baekduiaceae</taxon>
        <taxon>Baekduia</taxon>
    </lineage>
</organism>
<dbReference type="Proteomes" id="UP000321805">
    <property type="component" value="Chromosome"/>
</dbReference>
<evidence type="ECO:0000313" key="3">
    <source>
        <dbReference type="Proteomes" id="UP000321805"/>
    </source>
</evidence>
<evidence type="ECO:0000313" key="2">
    <source>
        <dbReference type="EMBL" id="QEC48630.1"/>
    </source>
</evidence>
<proteinExistence type="predicted"/>
<dbReference type="OrthoDB" id="5241995at2"/>
<feature type="region of interest" description="Disordered" evidence="1">
    <location>
        <begin position="454"/>
        <end position="475"/>
    </location>
</feature>
<name>A0A5B8U6K2_9ACTN</name>
<evidence type="ECO:0000256" key="1">
    <source>
        <dbReference type="SAM" id="MobiDB-lite"/>
    </source>
</evidence>
<reference evidence="2 3" key="1">
    <citation type="journal article" date="2018" name="J. Microbiol.">
        <title>Baekduia soli gen. nov., sp. nov., a novel bacterium isolated from the soil of Baekdu Mountain and proposal of a novel family name, Baekduiaceae fam. nov.</title>
        <authorList>
            <person name="An D.S."/>
            <person name="Siddiqi M.Z."/>
            <person name="Kim K.H."/>
            <person name="Yu H.S."/>
            <person name="Im W.T."/>
        </authorList>
    </citation>
    <scope>NUCLEOTIDE SEQUENCE [LARGE SCALE GENOMIC DNA]</scope>
    <source>
        <strain evidence="2 3">BR7-21</strain>
    </source>
</reference>
<keyword evidence="3" id="KW-1185">Reference proteome</keyword>
<dbReference type="AlphaFoldDB" id="A0A5B8U6K2"/>
<gene>
    <name evidence="2" type="ORF">FSW04_14315</name>
</gene>
<dbReference type="KEGG" id="bsol:FSW04_14315"/>
<feature type="compositionally biased region" description="Polar residues" evidence="1">
    <location>
        <begin position="456"/>
        <end position="468"/>
    </location>
</feature>
<accession>A0A5B8U6K2</accession>